<dbReference type="GO" id="GO:0005829">
    <property type="term" value="C:cytosol"/>
    <property type="evidence" value="ECO:0007669"/>
    <property type="project" value="TreeGrafter"/>
</dbReference>
<keyword evidence="2" id="KW-0472">Membrane</keyword>
<feature type="transmembrane region" description="Helical" evidence="2">
    <location>
        <begin position="45"/>
        <end position="64"/>
    </location>
</feature>
<dbReference type="GO" id="GO:0043161">
    <property type="term" value="P:proteasome-mediated ubiquitin-dependent protein catabolic process"/>
    <property type="evidence" value="ECO:0007669"/>
    <property type="project" value="TreeGrafter"/>
</dbReference>
<evidence type="ECO:0000313" key="6">
    <source>
        <dbReference type="Proteomes" id="UP000326757"/>
    </source>
</evidence>
<dbReference type="CDD" id="cd14348">
    <property type="entry name" value="UBA_p47"/>
    <property type="match status" value="1"/>
</dbReference>
<dbReference type="GO" id="GO:0061025">
    <property type="term" value="P:membrane fusion"/>
    <property type="evidence" value="ECO:0007669"/>
    <property type="project" value="TreeGrafter"/>
</dbReference>
<accession>A0A5N6KJV8</accession>
<protein>
    <submittedName>
        <fullName evidence="5">Uncharacterized protein</fullName>
    </submittedName>
</protein>
<evidence type="ECO:0000259" key="3">
    <source>
        <dbReference type="PROSITE" id="PS50033"/>
    </source>
</evidence>
<dbReference type="InterPro" id="IPR001012">
    <property type="entry name" value="UBX_dom"/>
</dbReference>
<evidence type="ECO:0000256" key="1">
    <source>
        <dbReference type="SAM" id="MobiDB-lite"/>
    </source>
</evidence>
<dbReference type="GO" id="GO:0031468">
    <property type="term" value="P:nuclear membrane reassembly"/>
    <property type="evidence" value="ECO:0007669"/>
    <property type="project" value="TreeGrafter"/>
</dbReference>
<name>A0A5N6KJV8_MONLA</name>
<dbReference type="InterPro" id="IPR029071">
    <property type="entry name" value="Ubiquitin-like_domsf"/>
</dbReference>
<feature type="compositionally biased region" description="Low complexity" evidence="1">
    <location>
        <begin position="154"/>
        <end position="163"/>
    </location>
</feature>
<dbReference type="SUPFAM" id="SSF54236">
    <property type="entry name" value="Ubiquitin-like"/>
    <property type="match status" value="1"/>
</dbReference>
<dbReference type="PANTHER" id="PTHR23333">
    <property type="entry name" value="UBX DOMAIN CONTAINING PROTEIN"/>
    <property type="match status" value="1"/>
</dbReference>
<feature type="region of interest" description="Disordered" evidence="1">
    <location>
        <begin position="114"/>
        <end position="228"/>
    </location>
</feature>
<dbReference type="InterPro" id="IPR012989">
    <property type="entry name" value="SEP_domain"/>
</dbReference>
<dbReference type="PANTHER" id="PTHR23333:SF20">
    <property type="entry name" value="NSFL1 COFACTOR P47"/>
    <property type="match status" value="1"/>
</dbReference>
<dbReference type="GO" id="GO:0007030">
    <property type="term" value="P:Golgi organization"/>
    <property type="evidence" value="ECO:0007669"/>
    <property type="project" value="TreeGrafter"/>
</dbReference>
<dbReference type="Gene3D" id="1.10.8.10">
    <property type="entry name" value="DNA helicase RuvA subunit, C-terminal domain"/>
    <property type="match status" value="1"/>
</dbReference>
<dbReference type="AlphaFoldDB" id="A0A5N6KJV8"/>
<dbReference type="Proteomes" id="UP000326757">
    <property type="component" value="Unassembled WGS sequence"/>
</dbReference>
<dbReference type="SUPFAM" id="SSF102848">
    <property type="entry name" value="NSFL1 (p97 ATPase) cofactor p47, SEP domain"/>
    <property type="match status" value="1"/>
</dbReference>
<dbReference type="Pfam" id="PF08059">
    <property type="entry name" value="SEP"/>
    <property type="match status" value="1"/>
</dbReference>
<feature type="compositionally biased region" description="Acidic residues" evidence="1">
    <location>
        <begin position="192"/>
        <end position="204"/>
    </location>
</feature>
<keyword evidence="2" id="KW-1133">Transmembrane helix</keyword>
<gene>
    <name evidence="5" type="ORF">EYC80_005415</name>
</gene>
<dbReference type="InterPro" id="IPR036241">
    <property type="entry name" value="NSFL1C_SEP_dom_sf"/>
</dbReference>
<keyword evidence="2" id="KW-0812">Transmembrane</keyword>
<dbReference type="GO" id="GO:0000045">
    <property type="term" value="P:autophagosome assembly"/>
    <property type="evidence" value="ECO:0007669"/>
    <property type="project" value="TreeGrafter"/>
</dbReference>
<dbReference type="SUPFAM" id="SSF46934">
    <property type="entry name" value="UBA-like"/>
    <property type="match status" value="1"/>
</dbReference>
<reference evidence="5 6" key="1">
    <citation type="submission" date="2019-06" db="EMBL/GenBank/DDBJ databases">
        <title>Genome Sequence of the Brown Rot Fungal Pathogen Monilinia laxa.</title>
        <authorList>
            <person name="De Miccolis Angelini R.M."/>
            <person name="Landi L."/>
            <person name="Abate D."/>
            <person name="Pollastro S."/>
            <person name="Romanazzi G."/>
            <person name="Faretra F."/>
        </authorList>
    </citation>
    <scope>NUCLEOTIDE SEQUENCE [LARGE SCALE GENOMIC DNA]</scope>
    <source>
        <strain evidence="5 6">Mlax316</strain>
    </source>
</reference>
<dbReference type="PROSITE" id="PS51399">
    <property type="entry name" value="SEP"/>
    <property type="match status" value="1"/>
</dbReference>
<evidence type="ECO:0000259" key="4">
    <source>
        <dbReference type="PROSITE" id="PS51399"/>
    </source>
</evidence>
<dbReference type="PROSITE" id="PS50033">
    <property type="entry name" value="UBX"/>
    <property type="match status" value="1"/>
</dbReference>
<dbReference type="Gene3D" id="3.10.20.90">
    <property type="entry name" value="Phosphatidylinositol 3-kinase Catalytic Subunit, Chain A, domain 1"/>
    <property type="match status" value="1"/>
</dbReference>
<dbReference type="GO" id="GO:0005634">
    <property type="term" value="C:nucleus"/>
    <property type="evidence" value="ECO:0007669"/>
    <property type="project" value="TreeGrafter"/>
</dbReference>
<feature type="region of interest" description="Disordered" evidence="1">
    <location>
        <begin position="355"/>
        <end position="404"/>
    </location>
</feature>
<dbReference type="Pfam" id="PF14555">
    <property type="entry name" value="UBA_4"/>
    <property type="match status" value="1"/>
</dbReference>
<dbReference type="SMART" id="SM00553">
    <property type="entry name" value="SEP"/>
    <property type="match status" value="1"/>
</dbReference>
<dbReference type="EMBL" id="VIGI01000002">
    <property type="protein sequence ID" value="KAB8304073.1"/>
    <property type="molecule type" value="Genomic_DNA"/>
</dbReference>
<keyword evidence="6" id="KW-1185">Reference proteome</keyword>
<evidence type="ECO:0000313" key="5">
    <source>
        <dbReference type="EMBL" id="KAB8304073.1"/>
    </source>
</evidence>
<evidence type="ECO:0000256" key="2">
    <source>
        <dbReference type="SAM" id="Phobius"/>
    </source>
</evidence>
<dbReference type="InterPro" id="IPR009060">
    <property type="entry name" value="UBA-like_sf"/>
</dbReference>
<dbReference type="FunFam" id="3.30.420.210:FF:000002">
    <property type="entry name" value="UBX domain-containing protein 1"/>
    <property type="match status" value="1"/>
</dbReference>
<feature type="domain" description="UBX" evidence="3">
    <location>
        <begin position="406"/>
        <end position="475"/>
    </location>
</feature>
<dbReference type="Gene3D" id="3.30.420.210">
    <property type="entry name" value="SEP domain"/>
    <property type="match status" value="1"/>
</dbReference>
<proteinExistence type="predicted"/>
<comment type="caution">
    <text evidence="5">The sequence shown here is derived from an EMBL/GenBank/DDBJ whole genome shotgun (WGS) entry which is preliminary data.</text>
</comment>
<feature type="region of interest" description="Disordered" evidence="1">
    <location>
        <begin position="242"/>
        <end position="290"/>
    </location>
</feature>
<feature type="domain" description="SEP" evidence="4">
    <location>
        <begin position="289"/>
        <end position="353"/>
    </location>
</feature>
<dbReference type="GO" id="GO:0043130">
    <property type="term" value="F:ubiquitin binding"/>
    <property type="evidence" value="ECO:0007669"/>
    <property type="project" value="TreeGrafter"/>
</dbReference>
<dbReference type="Pfam" id="PF00789">
    <property type="entry name" value="UBX"/>
    <property type="match status" value="1"/>
</dbReference>
<organism evidence="5 6">
    <name type="scientific">Monilinia laxa</name>
    <name type="common">Brown rot fungus</name>
    <name type="synonym">Sclerotinia laxa</name>
    <dbReference type="NCBI Taxonomy" id="61186"/>
    <lineage>
        <taxon>Eukaryota</taxon>
        <taxon>Fungi</taxon>
        <taxon>Dikarya</taxon>
        <taxon>Ascomycota</taxon>
        <taxon>Pezizomycotina</taxon>
        <taxon>Leotiomycetes</taxon>
        <taxon>Helotiales</taxon>
        <taxon>Sclerotiniaceae</taxon>
        <taxon>Monilinia</taxon>
    </lineage>
</organism>
<sequence>MSKQAKYSSPTKKQLTLSTCNLKGLSQITASNSWRFYQSVTFQDIYFYFYFYNLFIYIISSTPYKSIMADNDNHDELISQFCEVTNVSASEAQQFLAANQWDYAGAMSEYFTSQEEANEEVPGGNNQVETPQAPYTGPRTLDGKPAPDSGKQPAKSTGAASKAGGRGGIATLGSLNQGSSSHPASGHAAHMDDEDSNDPDYEPDEQPRDLFAGGEKSGLAVQDPSRRLDARKIVGDIIKQAQANAKETGEPSSAAAPSRFRGSGQTLGGDDTPSQFIPDPNPSTTPSRNERRTLHLWEDGFSVEDGPLHRFDDPANAQDLQSIQAGRAPLHLMNVRPNETVDVQLHRHNEPYKAPRKVYKPFSGSGQRLGSPTPGGSSGSTATLASTSVPAPKNTSGAAPEVLVDPSQPTLSLRIQLGNGTRIPARFNTTQTVGDVYEFIARAYPGGNERPWVLATTFPNKEHTNKSEVLSEMPEFKKGGTAVQKINNDKVSNRWQISKGRFKGLWGSEQTVFSNNRKAV</sequence>
<feature type="compositionally biased region" description="Low complexity" evidence="1">
    <location>
        <begin position="369"/>
        <end position="388"/>
    </location>
</feature>
<dbReference type="OrthoDB" id="25887at2759"/>
<feature type="compositionally biased region" description="Low complexity" evidence="1">
    <location>
        <begin position="178"/>
        <end position="188"/>
    </location>
</feature>